<evidence type="ECO:0000256" key="2">
    <source>
        <dbReference type="ARBA" id="ARBA00022679"/>
    </source>
</evidence>
<dbReference type="CDD" id="cd02440">
    <property type="entry name" value="AdoMet_MTases"/>
    <property type="match status" value="1"/>
</dbReference>
<dbReference type="InterPro" id="IPR001678">
    <property type="entry name" value="MeTrfase_RsmB-F_NOP2_dom"/>
</dbReference>
<feature type="binding site" evidence="5">
    <location>
        <begin position="227"/>
        <end position="233"/>
    </location>
    <ligand>
        <name>S-adenosyl-L-methionine</name>
        <dbReference type="ChEBI" id="CHEBI:59789"/>
    </ligand>
</feature>
<organism evidence="7 8">
    <name type="scientific">Paracoccus suum</name>
    <dbReference type="NCBI Taxonomy" id="2259340"/>
    <lineage>
        <taxon>Bacteria</taxon>
        <taxon>Pseudomonadati</taxon>
        <taxon>Pseudomonadota</taxon>
        <taxon>Alphaproteobacteria</taxon>
        <taxon>Rhodobacterales</taxon>
        <taxon>Paracoccaceae</taxon>
        <taxon>Paracoccus</taxon>
    </lineage>
</organism>
<evidence type="ECO:0000259" key="6">
    <source>
        <dbReference type="PROSITE" id="PS51686"/>
    </source>
</evidence>
<dbReference type="InterPro" id="IPR049560">
    <property type="entry name" value="MeTrfase_RsmB-F_NOP2_cat"/>
</dbReference>
<evidence type="ECO:0000313" key="7">
    <source>
        <dbReference type="EMBL" id="AXC51096.1"/>
    </source>
</evidence>
<dbReference type="SUPFAM" id="SSF53335">
    <property type="entry name" value="S-adenosyl-L-methionine-dependent methyltransferases"/>
    <property type="match status" value="1"/>
</dbReference>
<dbReference type="Gene3D" id="1.10.940.10">
    <property type="entry name" value="NusB-like"/>
    <property type="match status" value="1"/>
</dbReference>
<dbReference type="GO" id="GO:0008173">
    <property type="term" value="F:RNA methyltransferase activity"/>
    <property type="evidence" value="ECO:0007669"/>
    <property type="project" value="InterPro"/>
</dbReference>
<comment type="similarity">
    <text evidence="5">Belongs to the class I-like SAM-binding methyltransferase superfamily. RsmB/NOP family.</text>
</comment>
<accession>A0A344PNZ1</accession>
<protein>
    <submittedName>
        <fullName evidence="7">Methyltransferase domain-containing protein</fullName>
    </submittedName>
</protein>
<dbReference type="InterPro" id="IPR035926">
    <property type="entry name" value="NusB-like_sf"/>
</dbReference>
<dbReference type="Gene3D" id="3.40.50.150">
    <property type="entry name" value="Vaccinia Virus protein VP39"/>
    <property type="match status" value="1"/>
</dbReference>
<feature type="binding site" evidence="5">
    <location>
        <position position="290"/>
    </location>
    <ligand>
        <name>S-adenosyl-L-methionine</name>
        <dbReference type="ChEBI" id="CHEBI:59789"/>
    </ligand>
</feature>
<keyword evidence="8" id="KW-1185">Reference proteome</keyword>
<feature type="binding site" evidence="5">
    <location>
        <position position="274"/>
    </location>
    <ligand>
        <name>S-adenosyl-L-methionine</name>
        <dbReference type="ChEBI" id="CHEBI:59789"/>
    </ligand>
</feature>
<dbReference type="PANTHER" id="PTHR22807:SF61">
    <property type="entry name" value="NOL1_NOP2_SUN FAMILY PROTEIN _ ANTITERMINATION NUSB DOMAIN-CONTAINING PROTEIN"/>
    <property type="match status" value="1"/>
</dbReference>
<evidence type="ECO:0000256" key="1">
    <source>
        <dbReference type="ARBA" id="ARBA00022603"/>
    </source>
</evidence>
<dbReference type="InterPro" id="IPR006027">
    <property type="entry name" value="NusB_RsmB_TIM44"/>
</dbReference>
<gene>
    <name evidence="7" type="ORF">DRW48_05245</name>
</gene>
<dbReference type="OrthoDB" id="9810297at2"/>
<reference evidence="8" key="1">
    <citation type="submission" date="2018-07" db="EMBL/GenBank/DDBJ databases">
        <title>Genome sequencing of Paracoccus sp. SC2-6.</title>
        <authorList>
            <person name="Heo J."/>
            <person name="Kim S.-J."/>
            <person name="Kwon S.-W."/>
        </authorList>
    </citation>
    <scope>NUCLEOTIDE SEQUENCE [LARGE SCALE GENOMIC DNA]</scope>
    <source>
        <strain evidence="8">SC2-6</strain>
    </source>
</reference>
<dbReference type="KEGG" id="pars:DRW48_05245"/>
<name>A0A344PNZ1_9RHOB</name>
<feature type="binding site" evidence="5">
    <location>
        <position position="248"/>
    </location>
    <ligand>
        <name>S-adenosyl-L-methionine</name>
        <dbReference type="ChEBI" id="CHEBI:59789"/>
    </ligand>
</feature>
<dbReference type="PROSITE" id="PS51686">
    <property type="entry name" value="SAM_MT_RSMB_NOP"/>
    <property type="match status" value="1"/>
</dbReference>
<evidence type="ECO:0000256" key="4">
    <source>
        <dbReference type="ARBA" id="ARBA00022884"/>
    </source>
</evidence>
<dbReference type="InterPro" id="IPR029063">
    <property type="entry name" value="SAM-dependent_MTases_sf"/>
</dbReference>
<keyword evidence="4 5" id="KW-0694">RNA-binding</keyword>
<dbReference type="PRINTS" id="PR02008">
    <property type="entry name" value="RCMTFAMILY"/>
</dbReference>
<dbReference type="PANTHER" id="PTHR22807">
    <property type="entry name" value="NOP2 YEAST -RELATED NOL1/NOP2/FMU SUN DOMAIN-CONTAINING"/>
    <property type="match status" value="1"/>
</dbReference>
<dbReference type="GO" id="GO:0003723">
    <property type="term" value="F:RNA binding"/>
    <property type="evidence" value="ECO:0007669"/>
    <property type="project" value="UniProtKB-UniRule"/>
</dbReference>
<sequence length="415" mass="43632">MALWLMAGVREGLGLDDMLDSAAAARAEGAERARARRLATAALRLRGRAEAVLTPLLPRRPRPAVADLLVLATVEMLGFDAPPHGVVSEAVALARKQGQKGAAAAGMVNAVLRRAAEGRTAWDAAAPRRMPAWLRGPIVTAWGSGAADAIEAAHERAAPLDLTARKPGTAIEGTEVLPTGSFRLQSGAQISALSGFSTGAWWVQDAAAALPALLLEPKAGERIADLCAAPGGKTLQLAAAGAEVTAVDISAPRLRRLAENLDRCRLTAQMVTADALQWQPDGTLDAILLDAPCTATGTIRRHPELPSIRDGSGLAPLVELQARLLDHAIALLPPGGRLVYSTCSLLTDEGEDQITAALARHPGLTVEQPDPARLGIEPGWITPEGGIRLRPDYWPELGGMDGFYMARLQIPQRPA</sequence>
<dbReference type="Pfam" id="PF01189">
    <property type="entry name" value="Methyltr_RsmB-F"/>
    <property type="match status" value="1"/>
</dbReference>
<feature type="domain" description="SAM-dependent MTase RsmB/NOP-type" evidence="6">
    <location>
        <begin position="122"/>
        <end position="411"/>
    </location>
</feature>
<feature type="active site" description="Nucleophile" evidence="5">
    <location>
        <position position="343"/>
    </location>
</feature>
<evidence type="ECO:0000256" key="3">
    <source>
        <dbReference type="ARBA" id="ARBA00022691"/>
    </source>
</evidence>
<dbReference type="Pfam" id="PF01029">
    <property type="entry name" value="NusB"/>
    <property type="match status" value="1"/>
</dbReference>
<keyword evidence="1 5" id="KW-0489">Methyltransferase</keyword>
<dbReference type="GO" id="GO:0001510">
    <property type="term" value="P:RNA methylation"/>
    <property type="evidence" value="ECO:0007669"/>
    <property type="project" value="InterPro"/>
</dbReference>
<dbReference type="SUPFAM" id="SSF48013">
    <property type="entry name" value="NusB-like"/>
    <property type="match status" value="1"/>
</dbReference>
<dbReference type="RefSeq" id="WP_114077384.1">
    <property type="nucleotide sequence ID" value="NZ_CP030918.1"/>
</dbReference>
<evidence type="ECO:0000256" key="5">
    <source>
        <dbReference type="PROSITE-ProRule" id="PRU01023"/>
    </source>
</evidence>
<proteinExistence type="inferred from homology"/>
<evidence type="ECO:0000313" key="8">
    <source>
        <dbReference type="Proteomes" id="UP000252023"/>
    </source>
</evidence>
<keyword evidence="3 5" id="KW-0949">S-adenosyl-L-methionine</keyword>
<dbReference type="GO" id="GO:0006355">
    <property type="term" value="P:regulation of DNA-templated transcription"/>
    <property type="evidence" value="ECO:0007669"/>
    <property type="project" value="InterPro"/>
</dbReference>
<dbReference type="AlphaFoldDB" id="A0A344PNZ1"/>
<dbReference type="InterPro" id="IPR023267">
    <property type="entry name" value="RCMT"/>
</dbReference>
<keyword evidence="2 5" id="KW-0808">Transferase</keyword>
<dbReference type="EMBL" id="CP030918">
    <property type="protein sequence ID" value="AXC51096.1"/>
    <property type="molecule type" value="Genomic_DNA"/>
</dbReference>
<dbReference type="Proteomes" id="UP000252023">
    <property type="component" value="Chromosome"/>
</dbReference>